<evidence type="ECO:0000313" key="1">
    <source>
        <dbReference type="EMBL" id="CDU10775.1"/>
    </source>
</evidence>
<protein>
    <submittedName>
        <fullName evidence="1">Uncharacterized protein</fullName>
    </submittedName>
</protein>
<dbReference type="AlphaFoldDB" id="A0AA87C1D8"/>
<accession>A0AA87C1D8</accession>
<organism evidence="1 2">
    <name type="scientific">Vibrio coralliirubri</name>
    <dbReference type="NCBI Taxonomy" id="1516159"/>
    <lineage>
        <taxon>Bacteria</taxon>
        <taxon>Pseudomonadati</taxon>
        <taxon>Pseudomonadota</taxon>
        <taxon>Gammaproteobacteria</taxon>
        <taxon>Vibrionales</taxon>
        <taxon>Vibrionaceae</taxon>
        <taxon>Vibrio</taxon>
    </lineage>
</organism>
<name>A0AA87C1D8_9VIBR</name>
<proteinExistence type="predicted"/>
<comment type="caution">
    <text evidence="1">The sequence shown here is derived from an EMBL/GenBank/DDBJ whole genome shotgun (WGS) entry which is preliminary data.</text>
</comment>
<dbReference type="EMBL" id="CCKJ01000142">
    <property type="protein sequence ID" value="CDU10775.1"/>
    <property type="molecule type" value="Genomic_DNA"/>
</dbReference>
<evidence type="ECO:0000313" key="2">
    <source>
        <dbReference type="Proteomes" id="UP000041625"/>
    </source>
</evidence>
<dbReference type="Proteomes" id="UP000041625">
    <property type="component" value="Unassembled WGS sequence"/>
</dbReference>
<keyword evidence="2" id="KW-1185">Reference proteome</keyword>
<dbReference type="RefSeq" id="WP_050652045.1">
    <property type="nucleotide sequence ID" value="NZ_LK934073.1"/>
</dbReference>
<gene>
    <name evidence="1" type="ORF">VCR31J2_2260042</name>
</gene>
<sequence length="337" mass="38877">MNKKIAVIEPLQAKGHLNINAFYLNALNKKYDVDFYVVPELYEKYKTLENENLKIKKIGLKNKSNSTLFYFLANVIALFKLALNIKNSGIDKVIFLSYHLPSFAPISYVYSSLFSSCLVIEHNTIPKTISKKVLYRLVSSNIFHGCLHPSISKFIDRNFNKKTIDINHPITLPKFEIDKNKCHHKKQFIFAPSGLVTSDDIDFLLSRIGDYDIDILTKVESPDNRVVTKKRFEPYERLMSEALFIYNPFSISHRVSGIYFDALANQNLMICKKNEVTLELKSLFPDLVIFQDDCESFIETANKLKKEPDTSCLKAIREHNKKAEQAITDSIIMTKYH</sequence>
<reference evidence="1 2" key="1">
    <citation type="submission" date="2014-06" db="EMBL/GenBank/DDBJ databases">
        <authorList>
            <person name="Le Roux F."/>
        </authorList>
    </citation>
    <scope>NUCLEOTIDE SEQUENCE [LARGE SCALE GENOMIC DNA]</scope>
    <source>
        <strain evidence="1 2">J2-31</strain>
    </source>
</reference>